<gene>
    <name evidence="2" type="ORF">SAMN02910344_00155</name>
</gene>
<sequence length="470" mass="50451">MIFNKSLSSGILKVLVTLACTSVFNYGLAAGNGYTYRVPFDGDFDSAHSEAFNQMISALSNGSTDPSAIKVNVDSIISNETITDDGLLEVSFSDSAVRNLISSGKITVWSGLKEPLLVWLTRGTMVDYVDGEGAVDTKTEARIVVSGERDGFVDALIARGRLEKVNAILPLNDLDDMEAVTISDVMSGNADKISKASAKYTGGISVASLLTGNNGKLQLTYHFIDVATGQKIFSQTAEGTASEVVDQFYNDLKTSLGTKKSSGTEISSERGTERDVSAYLDGYSDTSGLKLGMTPNGNYLVLIKNTPDFDVMMDIKQNFLKAGFKDAEVVDVKGGDVVYSLSTVRNVNPEKLMTVFQALEPDEYAPGVFYFNSNVKNIIVIPDENKAKSTSSTGEGMQNADNNTHEETESSVNTATSSNENTETVVTGESNGSSPIQLNNRTQRGERGRRKSGNAYPDPNKKYKTGGGVL</sequence>
<feature type="compositionally biased region" description="Low complexity" evidence="1">
    <location>
        <begin position="410"/>
        <end position="425"/>
    </location>
</feature>
<evidence type="ECO:0000313" key="2">
    <source>
        <dbReference type="EMBL" id="SFP00711.1"/>
    </source>
</evidence>
<dbReference type="EMBL" id="FOXF01000002">
    <property type="protein sequence ID" value="SFP00711.1"/>
    <property type="molecule type" value="Genomic_DNA"/>
</dbReference>
<proteinExistence type="predicted"/>
<protein>
    <submittedName>
        <fullName evidence="2">Uncharacterized protein</fullName>
    </submittedName>
</protein>
<feature type="region of interest" description="Disordered" evidence="1">
    <location>
        <begin position="387"/>
        <end position="470"/>
    </location>
</feature>
<feature type="compositionally biased region" description="Polar residues" evidence="1">
    <location>
        <begin position="388"/>
        <end position="402"/>
    </location>
</feature>
<organism evidence="2 3">
    <name type="scientific">Ruminobacter amylophilus</name>
    <dbReference type="NCBI Taxonomy" id="867"/>
    <lineage>
        <taxon>Bacteria</taxon>
        <taxon>Pseudomonadati</taxon>
        <taxon>Pseudomonadota</taxon>
        <taxon>Gammaproteobacteria</taxon>
        <taxon>Aeromonadales</taxon>
        <taxon>Succinivibrionaceae</taxon>
        <taxon>Ruminobacter</taxon>
    </lineage>
</organism>
<feature type="compositionally biased region" description="Polar residues" evidence="1">
    <location>
        <begin position="427"/>
        <end position="442"/>
    </location>
</feature>
<dbReference type="Proteomes" id="UP000243745">
    <property type="component" value="Unassembled WGS sequence"/>
</dbReference>
<evidence type="ECO:0000313" key="3">
    <source>
        <dbReference type="Proteomes" id="UP000243745"/>
    </source>
</evidence>
<dbReference type="Pfam" id="PF09839">
    <property type="entry name" value="DUF2066"/>
    <property type="match status" value="1"/>
</dbReference>
<accession>A0A662ZE43</accession>
<name>A0A662ZE43_9GAMM</name>
<keyword evidence="3" id="KW-1185">Reference proteome</keyword>
<evidence type="ECO:0000256" key="1">
    <source>
        <dbReference type="SAM" id="MobiDB-lite"/>
    </source>
</evidence>
<dbReference type="InterPro" id="IPR018642">
    <property type="entry name" value="DUF2066"/>
</dbReference>
<reference evidence="2 3" key="1">
    <citation type="submission" date="2016-10" db="EMBL/GenBank/DDBJ databases">
        <authorList>
            <person name="Varghese N."/>
            <person name="Submissions S."/>
        </authorList>
    </citation>
    <scope>NUCLEOTIDE SEQUENCE [LARGE SCALE GENOMIC DNA]</scope>
    <source>
        <strain evidence="2 3">DSM 1361</strain>
    </source>
</reference>
<dbReference type="AlphaFoldDB" id="A0A662ZE43"/>